<dbReference type="Gene3D" id="1.10.287.130">
    <property type="match status" value="1"/>
</dbReference>
<sequence length="1465" mass="168247">MEKRLYNMEKLLIVLCIFFNTSKIIGQEIFRFDHIGTREGLSQNTVSAIFCDKEGFLWIGTNNGLNRYDGYSFKVFKGNNQESGIFINNRITNIWQDAQEYIWFVTHDGYYHYFHPATEEINSIPDFLIQETNDNSIVSDFCAYDQNEIWVGLSSLGVYRLIYDEKKQLYQTKHFLNRGQYALSNNHVSFVRRDSLGNLWIGTERGINFLSRNDLEGNMPDFQHFFVEYSFTTFCETADEIWFGTRNNGILVRAKKYGIFRQISDPTGDKLTGNASTLLYLSKEQDLYAAFENAGLYRYTKESGEWLYIPTAGKNIDRIYEDRFGQIWITSDHFGIDRYDPVTGQSKHYRLCPPGRENPTDLERHVFFEDNHNNFWIGLHEGGLSLYLRDKDEFRFYLNDPFNANTISSNIVAGITHDRSGQLWLGLGQYLGGIERVVLRNPGFTHILPQPEIKEVSDNIVRSIHEDNHGRLWIGTKAGRLHILDSLYTPLATYEKFQTDKGIISAANIYTIITDQKGYIWLGTKGKGLLVSQRPVNENSQLSQIHFYHYFHSDDDPHSLTHNNVYCIKENRDGTIWIGTYGNGLSLVVEKENGERYFKNYHSRNSTLGSNMVRQILFDWQGRMWVATAYGLYMSEEAEKGKFYGFLHNPKHQTSLSYNDVIHIFEDSQKELWFATLGGGINKLENLSDSIATFSRIGSDNGLSNDVVVALEEDHKGNLWISTENGLNRYNKTDGTIEVFNTNNGLSFNMFMENTCLKRRNGTILFGGYKGIEALDPDKLQVKDFEPNIVLTNFRLFNKDVSIRDKNSPLQKTITYTHHLTLKHNQSSFSIEFSSLDFQDPGIVQYAYILENFDTEWNMTGNQNKATFTNLPPGEYVFKVKATNRKGGWIEAPRGLKITILPPWYKTTWAYVGYFMALILFMAGIRKTIAKISRYRNELMVEKRINEEKLKFFTNISHEIRTPLTLIIGPLEDIKQKAQKISPEINRELMIIYKNGKRMLHLINQLLDFRKIQNNKMKLKVAPLDIVQFCKEIYESFLPLTRHKQLEMSFSSDISQAEIWADTTKLDIVLYNILSNAIKFTPKGKKITISLHNTAKKVIIKVTDQGKGIPQKNISDLFTRYTILSNQEATGTGIGLSLAYEITRLHGGELTVESKEGQGSTFKIFLLKGQEHFQKRSDIDFINPSENQHHPVTNDVLEPDQELITITEKITDPSIQKPSALVIEDNPEILSYICAALSENFQTVKASNGKGALDILNKTQPDIIITDVMMPGIDGMELTQTLKKDFATSHIPVIMLTAKTDIEDQISGLQCGADAYLPKPFNTKLLNTIALNLIEQRKRIISKFRDNKTIDPETLKVTSKDEEFLNDLVAYVQEHYSEEFTIEQLAQQLCVSRTVFYNKVKGLTGMSPVEFVRQLKLKIAAQLLEKGYNVSEVSFKVGFNDVKYFSRQFKNLFGYPPSQHTVKHL</sequence>
<dbReference type="Pfam" id="PF07495">
    <property type="entry name" value="Y_Y_Y"/>
    <property type="match status" value="1"/>
</dbReference>
<keyword evidence="4" id="KW-0808">Transferase</keyword>
<dbReference type="eggNOG" id="COG0745">
    <property type="taxonomic scope" value="Bacteria"/>
</dbReference>
<dbReference type="FunFam" id="3.30.565.10:FF:000037">
    <property type="entry name" value="Hybrid sensor histidine kinase/response regulator"/>
    <property type="match status" value="1"/>
</dbReference>
<dbReference type="InterPro" id="IPR011110">
    <property type="entry name" value="Reg_prop"/>
</dbReference>
<dbReference type="EMBL" id="FONA01000013">
    <property type="protein sequence ID" value="SFE53781.1"/>
    <property type="molecule type" value="Genomic_DNA"/>
</dbReference>
<dbReference type="SUPFAM" id="SSF55874">
    <property type="entry name" value="ATPase domain of HSP90 chaperone/DNA topoisomerase II/histidine kinase"/>
    <property type="match status" value="1"/>
</dbReference>
<evidence type="ECO:0000256" key="2">
    <source>
        <dbReference type="ARBA" id="ARBA00012438"/>
    </source>
</evidence>
<feature type="domain" description="HTH araC/xylS-type" evidence="13">
    <location>
        <begin position="1366"/>
        <end position="1463"/>
    </location>
</feature>
<dbReference type="PROSITE" id="PS50109">
    <property type="entry name" value="HIS_KIN"/>
    <property type="match status" value="1"/>
</dbReference>
<dbReference type="PROSITE" id="PS50110">
    <property type="entry name" value="RESPONSE_REGULATORY"/>
    <property type="match status" value="1"/>
</dbReference>
<evidence type="ECO:0000256" key="12">
    <source>
        <dbReference type="PROSITE-ProRule" id="PRU00169"/>
    </source>
</evidence>
<dbReference type="InterPro" id="IPR013783">
    <property type="entry name" value="Ig-like_fold"/>
</dbReference>
<dbReference type="SMART" id="SM00448">
    <property type="entry name" value="REC"/>
    <property type="match status" value="1"/>
</dbReference>
<dbReference type="GO" id="GO:0003700">
    <property type="term" value="F:DNA-binding transcription factor activity"/>
    <property type="evidence" value="ECO:0007669"/>
    <property type="project" value="InterPro"/>
</dbReference>
<dbReference type="InterPro" id="IPR005467">
    <property type="entry name" value="His_kinase_dom"/>
</dbReference>
<dbReference type="InterPro" id="IPR036890">
    <property type="entry name" value="HATPase_C_sf"/>
</dbReference>
<dbReference type="FunFam" id="2.60.40.10:FF:000791">
    <property type="entry name" value="Two-component system sensor histidine kinase/response regulator"/>
    <property type="match status" value="1"/>
</dbReference>
<dbReference type="Gene3D" id="3.40.50.2300">
    <property type="match status" value="1"/>
</dbReference>
<evidence type="ECO:0000256" key="7">
    <source>
        <dbReference type="ARBA" id="ARBA00022840"/>
    </source>
</evidence>
<dbReference type="PANTHER" id="PTHR43547">
    <property type="entry name" value="TWO-COMPONENT HISTIDINE KINASE"/>
    <property type="match status" value="1"/>
</dbReference>
<evidence type="ECO:0000256" key="4">
    <source>
        <dbReference type="ARBA" id="ARBA00022679"/>
    </source>
</evidence>
<evidence type="ECO:0000313" key="17">
    <source>
        <dbReference type="Proteomes" id="UP000181976"/>
    </source>
</evidence>
<dbReference type="GO" id="GO:0000155">
    <property type="term" value="F:phosphorelay sensor kinase activity"/>
    <property type="evidence" value="ECO:0007669"/>
    <property type="project" value="InterPro"/>
</dbReference>
<evidence type="ECO:0000256" key="11">
    <source>
        <dbReference type="ARBA" id="ARBA00023163"/>
    </source>
</evidence>
<keyword evidence="11" id="KW-0804">Transcription</keyword>
<dbReference type="GO" id="GO:0005524">
    <property type="term" value="F:ATP binding"/>
    <property type="evidence" value="ECO:0007669"/>
    <property type="project" value="UniProtKB-KW"/>
</dbReference>
<keyword evidence="6 16" id="KW-0418">Kinase</keyword>
<dbReference type="InterPro" id="IPR004358">
    <property type="entry name" value="Sig_transdc_His_kin-like_C"/>
</dbReference>
<dbReference type="SUPFAM" id="SSF46689">
    <property type="entry name" value="Homeodomain-like"/>
    <property type="match status" value="2"/>
</dbReference>
<organism evidence="16 17">
    <name type="scientific">Thermophagus xiamenensis</name>
    <dbReference type="NCBI Taxonomy" id="385682"/>
    <lineage>
        <taxon>Bacteria</taxon>
        <taxon>Pseudomonadati</taxon>
        <taxon>Bacteroidota</taxon>
        <taxon>Bacteroidia</taxon>
        <taxon>Marinilabiliales</taxon>
        <taxon>Marinilabiliaceae</taxon>
        <taxon>Thermophagus</taxon>
    </lineage>
</organism>
<dbReference type="PROSITE" id="PS01124">
    <property type="entry name" value="HTH_ARAC_FAMILY_2"/>
    <property type="match status" value="1"/>
</dbReference>
<dbReference type="Gene3D" id="1.10.10.60">
    <property type="entry name" value="Homeodomain-like"/>
    <property type="match status" value="1"/>
</dbReference>
<keyword evidence="3 12" id="KW-0597">Phosphoprotein</keyword>
<dbReference type="FunFam" id="1.10.287.130:FF:000045">
    <property type="entry name" value="Two-component system sensor histidine kinase/response regulator"/>
    <property type="match status" value="1"/>
</dbReference>
<dbReference type="InParanoid" id="A0A1I2BCB4"/>
<dbReference type="InterPro" id="IPR018060">
    <property type="entry name" value="HTH_AraC"/>
</dbReference>
<keyword evidence="9" id="KW-0805">Transcription regulation</keyword>
<reference evidence="16 17" key="1">
    <citation type="submission" date="2016-10" db="EMBL/GenBank/DDBJ databases">
        <authorList>
            <person name="de Groot N.N."/>
        </authorList>
    </citation>
    <scope>NUCLEOTIDE SEQUENCE [LARGE SCALE GENOMIC DNA]</scope>
    <source>
        <strain evidence="16 17">DSM 19012</strain>
    </source>
</reference>
<dbReference type="SMART" id="SM00388">
    <property type="entry name" value="HisKA"/>
    <property type="match status" value="1"/>
</dbReference>
<dbReference type="SUPFAM" id="SSF47384">
    <property type="entry name" value="Homodimeric domain of signal transducing histidine kinase"/>
    <property type="match status" value="1"/>
</dbReference>
<dbReference type="CDD" id="cd00082">
    <property type="entry name" value="HisKA"/>
    <property type="match status" value="1"/>
</dbReference>
<evidence type="ECO:0000259" key="14">
    <source>
        <dbReference type="PROSITE" id="PS50109"/>
    </source>
</evidence>
<dbReference type="InterPro" id="IPR015943">
    <property type="entry name" value="WD40/YVTN_repeat-like_dom_sf"/>
</dbReference>
<dbReference type="CDD" id="cd00146">
    <property type="entry name" value="PKD"/>
    <property type="match status" value="1"/>
</dbReference>
<dbReference type="eggNOG" id="COG5002">
    <property type="taxonomic scope" value="Bacteria"/>
</dbReference>
<dbReference type="InterPro" id="IPR036097">
    <property type="entry name" value="HisK_dim/P_sf"/>
</dbReference>
<comment type="catalytic activity">
    <reaction evidence="1">
        <text>ATP + protein L-histidine = ADP + protein N-phospho-L-histidine.</text>
        <dbReference type="EC" id="2.7.13.3"/>
    </reaction>
</comment>
<proteinExistence type="predicted"/>
<dbReference type="Pfam" id="PF00512">
    <property type="entry name" value="HisKA"/>
    <property type="match status" value="1"/>
</dbReference>
<dbReference type="Gene3D" id="2.130.10.10">
    <property type="entry name" value="YVTN repeat-like/Quinoprotein amine dehydrogenase"/>
    <property type="match status" value="3"/>
</dbReference>
<dbReference type="SUPFAM" id="SSF63829">
    <property type="entry name" value="Calcium-dependent phosphotriesterase"/>
    <property type="match status" value="2"/>
</dbReference>
<dbReference type="PROSITE" id="PS00041">
    <property type="entry name" value="HTH_ARAC_FAMILY_1"/>
    <property type="match status" value="1"/>
</dbReference>
<dbReference type="SUPFAM" id="SSF52172">
    <property type="entry name" value="CheY-like"/>
    <property type="match status" value="1"/>
</dbReference>
<evidence type="ECO:0000256" key="8">
    <source>
        <dbReference type="ARBA" id="ARBA00023012"/>
    </source>
</evidence>
<dbReference type="InterPro" id="IPR011123">
    <property type="entry name" value="Y_Y_Y"/>
</dbReference>
<dbReference type="EC" id="2.7.13.3" evidence="2"/>
<evidence type="ECO:0000256" key="10">
    <source>
        <dbReference type="ARBA" id="ARBA00023125"/>
    </source>
</evidence>
<dbReference type="Proteomes" id="UP000181976">
    <property type="component" value="Unassembled WGS sequence"/>
</dbReference>
<feature type="domain" description="Response regulatory" evidence="15">
    <location>
        <begin position="1219"/>
        <end position="1334"/>
    </location>
</feature>
<evidence type="ECO:0000256" key="6">
    <source>
        <dbReference type="ARBA" id="ARBA00022777"/>
    </source>
</evidence>
<keyword evidence="5" id="KW-0547">Nucleotide-binding</keyword>
<dbReference type="GO" id="GO:0043565">
    <property type="term" value="F:sequence-specific DNA binding"/>
    <property type="evidence" value="ECO:0007669"/>
    <property type="project" value="InterPro"/>
</dbReference>
<evidence type="ECO:0000313" key="16">
    <source>
        <dbReference type="EMBL" id="SFE53781.1"/>
    </source>
</evidence>
<dbReference type="STRING" id="385682.SAMN05444380_11316"/>
<dbReference type="Gene3D" id="3.30.565.10">
    <property type="entry name" value="Histidine kinase-like ATPase, C-terminal domain"/>
    <property type="match status" value="1"/>
</dbReference>
<dbReference type="Pfam" id="PF02518">
    <property type="entry name" value="HATPase_c"/>
    <property type="match status" value="1"/>
</dbReference>
<dbReference type="Pfam" id="PF12833">
    <property type="entry name" value="HTH_18"/>
    <property type="match status" value="1"/>
</dbReference>
<dbReference type="RefSeq" id="WP_010528119.1">
    <property type="nucleotide sequence ID" value="NZ_AFSL01000072.1"/>
</dbReference>
<dbReference type="SMART" id="SM00387">
    <property type="entry name" value="HATPase_c"/>
    <property type="match status" value="1"/>
</dbReference>
<evidence type="ECO:0000259" key="13">
    <source>
        <dbReference type="PROSITE" id="PS01124"/>
    </source>
</evidence>
<dbReference type="InterPro" id="IPR009057">
    <property type="entry name" value="Homeodomain-like_sf"/>
</dbReference>
<evidence type="ECO:0000256" key="3">
    <source>
        <dbReference type="ARBA" id="ARBA00022553"/>
    </source>
</evidence>
<name>A0A1I2BCB4_9BACT</name>
<dbReference type="InterPro" id="IPR011006">
    <property type="entry name" value="CheY-like_superfamily"/>
</dbReference>
<evidence type="ECO:0000259" key="15">
    <source>
        <dbReference type="PROSITE" id="PS50110"/>
    </source>
</evidence>
<dbReference type="Gene3D" id="2.60.40.10">
    <property type="entry name" value="Immunoglobulins"/>
    <property type="match status" value="1"/>
</dbReference>
<dbReference type="InterPro" id="IPR003594">
    <property type="entry name" value="HATPase_dom"/>
</dbReference>
<dbReference type="CDD" id="cd17574">
    <property type="entry name" value="REC_OmpR"/>
    <property type="match status" value="1"/>
</dbReference>
<dbReference type="CDD" id="cd00075">
    <property type="entry name" value="HATPase"/>
    <property type="match status" value="1"/>
</dbReference>
<evidence type="ECO:0000256" key="9">
    <source>
        <dbReference type="ARBA" id="ARBA00023015"/>
    </source>
</evidence>
<dbReference type="SMART" id="SM00342">
    <property type="entry name" value="HTH_ARAC"/>
    <property type="match status" value="1"/>
</dbReference>
<dbReference type="InterPro" id="IPR001789">
    <property type="entry name" value="Sig_transdc_resp-reg_receiver"/>
</dbReference>
<dbReference type="PANTHER" id="PTHR43547:SF2">
    <property type="entry name" value="HYBRID SIGNAL TRANSDUCTION HISTIDINE KINASE C"/>
    <property type="match status" value="1"/>
</dbReference>
<protein>
    <recommendedName>
        <fullName evidence="2">histidine kinase</fullName>
        <ecNumber evidence="2">2.7.13.3</ecNumber>
    </recommendedName>
</protein>
<dbReference type="InterPro" id="IPR003661">
    <property type="entry name" value="HisK_dim/P_dom"/>
</dbReference>
<dbReference type="Pfam" id="PF00072">
    <property type="entry name" value="Response_reg"/>
    <property type="match status" value="1"/>
</dbReference>
<keyword evidence="8" id="KW-0902">Two-component regulatory system</keyword>
<keyword evidence="17" id="KW-1185">Reference proteome</keyword>
<accession>A0A1I2BCB4</accession>
<dbReference type="PRINTS" id="PR00344">
    <property type="entry name" value="BCTRLSENSOR"/>
</dbReference>
<evidence type="ECO:0000256" key="5">
    <source>
        <dbReference type="ARBA" id="ARBA00022741"/>
    </source>
</evidence>
<dbReference type="eggNOG" id="COG3292">
    <property type="taxonomic scope" value="Bacteria"/>
</dbReference>
<feature type="domain" description="Histidine kinase" evidence="14">
    <location>
        <begin position="955"/>
        <end position="1170"/>
    </location>
</feature>
<dbReference type="InterPro" id="IPR018062">
    <property type="entry name" value="HTH_AraC-typ_CS"/>
</dbReference>
<keyword evidence="7" id="KW-0067">ATP-binding</keyword>
<dbReference type="Pfam" id="PF07494">
    <property type="entry name" value="Reg_prop"/>
    <property type="match status" value="5"/>
</dbReference>
<gene>
    <name evidence="16" type="ORF">SAMN05444380_11316</name>
</gene>
<keyword evidence="10" id="KW-0238">DNA-binding</keyword>
<feature type="modified residue" description="4-aspartylphosphate" evidence="12">
    <location>
        <position position="1267"/>
    </location>
</feature>
<dbReference type="SUPFAM" id="SSF101898">
    <property type="entry name" value="NHL repeat"/>
    <property type="match status" value="1"/>
</dbReference>
<evidence type="ECO:0000256" key="1">
    <source>
        <dbReference type="ARBA" id="ARBA00000085"/>
    </source>
</evidence>